<proteinExistence type="inferred from homology"/>
<dbReference type="Gene3D" id="3.40.50.1820">
    <property type="entry name" value="alpha/beta hydrolase"/>
    <property type="match status" value="1"/>
</dbReference>
<evidence type="ECO:0000313" key="4">
    <source>
        <dbReference type="EMBL" id="QTD52486.1"/>
    </source>
</evidence>
<accession>A0A8A4TR79</accession>
<evidence type="ECO:0000313" key="5">
    <source>
        <dbReference type="Proteomes" id="UP000663929"/>
    </source>
</evidence>
<dbReference type="KEGG" id="scor:J3U87_08440"/>
<gene>
    <name evidence="4" type="ORF">J3U87_08440</name>
</gene>
<evidence type="ECO:0000259" key="3">
    <source>
        <dbReference type="Pfam" id="PF00561"/>
    </source>
</evidence>
<reference evidence="4" key="1">
    <citation type="submission" date="2021-03" db="EMBL/GenBank/DDBJ databases">
        <title>Acanthopleuribacteraceae sp. M133.</title>
        <authorList>
            <person name="Wang G."/>
        </authorList>
    </citation>
    <scope>NUCLEOTIDE SEQUENCE</scope>
    <source>
        <strain evidence="4">M133</strain>
    </source>
</reference>
<dbReference type="Proteomes" id="UP000663929">
    <property type="component" value="Chromosome"/>
</dbReference>
<protein>
    <submittedName>
        <fullName evidence="4">Alpha/beta hydrolase</fullName>
    </submittedName>
</protein>
<dbReference type="GO" id="GO:0006508">
    <property type="term" value="P:proteolysis"/>
    <property type="evidence" value="ECO:0007669"/>
    <property type="project" value="InterPro"/>
</dbReference>
<sequence length="270" mass="30065">MAEMNIQGLKLHVQRMGDSVPSGPTVVFLHGLITDNLSSWFFTMANPVSRQRRVLLYDMRGHGRSERPKSGYDLDSFVNELRAVLDANGLREPVTLVGHSFGGLLALAFAHRFPHRVHSMALIEGHAHVPGWGQEMAETLGLEGEAADRKLGESYKSWLGRQTDTKRRRLARDAHGLIKETTLIEDLRGTPPITEQDMRAIEVPVLALYGERSDIRDRGERLAALMPRAELHLFPDCSHAIMWEATSAVRDRLLTWLARSPLPLAAAGGV</sequence>
<dbReference type="Pfam" id="PF00561">
    <property type="entry name" value="Abhydrolase_1"/>
    <property type="match status" value="1"/>
</dbReference>
<keyword evidence="2 4" id="KW-0378">Hydrolase</keyword>
<organism evidence="4 5">
    <name type="scientific">Sulfidibacter corallicola</name>
    <dbReference type="NCBI Taxonomy" id="2818388"/>
    <lineage>
        <taxon>Bacteria</taxon>
        <taxon>Pseudomonadati</taxon>
        <taxon>Acidobacteriota</taxon>
        <taxon>Holophagae</taxon>
        <taxon>Acanthopleuribacterales</taxon>
        <taxon>Acanthopleuribacteraceae</taxon>
        <taxon>Sulfidibacter</taxon>
    </lineage>
</organism>
<dbReference type="InterPro" id="IPR000073">
    <property type="entry name" value="AB_hydrolase_1"/>
</dbReference>
<dbReference type="InterPro" id="IPR002410">
    <property type="entry name" value="Peptidase_S33"/>
</dbReference>
<dbReference type="RefSeq" id="WP_237382594.1">
    <property type="nucleotide sequence ID" value="NZ_CP071793.1"/>
</dbReference>
<dbReference type="AlphaFoldDB" id="A0A8A4TR79"/>
<dbReference type="PRINTS" id="PR00793">
    <property type="entry name" value="PROAMNOPTASE"/>
</dbReference>
<dbReference type="PANTHER" id="PTHR43798:SF33">
    <property type="entry name" value="HYDROLASE, PUTATIVE (AFU_ORTHOLOGUE AFUA_2G14860)-RELATED"/>
    <property type="match status" value="1"/>
</dbReference>
<name>A0A8A4TR79_SULCO</name>
<evidence type="ECO:0000256" key="2">
    <source>
        <dbReference type="ARBA" id="ARBA00022801"/>
    </source>
</evidence>
<dbReference type="GO" id="GO:0016020">
    <property type="term" value="C:membrane"/>
    <property type="evidence" value="ECO:0007669"/>
    <property type="project" value="TreeGrafter"/>
</dbReference>
<dbReference type="SUPFAM" id="SSF53474">
    <property type="entry name" value="alpha/beta-Hydrolases"/>
    <property type="match status" value="1"/>
</dbReference>
<dbReference type="PANTHER" id="PTHR43798">
    <property type="entry name" value="MONOACYLGLYCEROL LIPASE"/>
    <property type="match status" value="1"/>
</dbReference>
<dbReference type="InterPro" id="IPR050266">
    <property type="entry name" value="AB_hydrolase_sf"/>
</dbReference>
<evidence type="ECO:0000256" key="1">
    <source>
        <dbReference type="ARBA" id="ARBA00010088"/>
    </source>
</evidence>
<dbReference type="EMBL" id="CP071793">
    <property type="protein sequence ID" value="QTD52486.1"/>
    <property type="molecule type" value="Genomic_DNA"/>
</dbReference>
<comment type="similarity">
    <text evidence="1">Belongs to the peptidase S33 family.</text>
</comment>
<feature type="domain" description="AB hydrolase-1" evidence="3">
    <location>
        <begin position="24"/>
        <end position="146"/>
    </location>
</feature>
<keyword evidence="5" id="KW-1185">Reference proteome</keyword>
<dbReference type="GO" id="GO:0008233">
    <property type="term" value="F:peptidase activity"/>
    <property type="evidence" value="ECO:0007669"/>
    <property type="project" value="InterPro"/>
</dbReference>
<dbReference type="PRINTS" id="PR00111">
    <property type="entry name" value="ABHYDROLASE"/>
</dbReference>
<dbReference type="InterPro" id="IPR029058">
    <property type="entry name" value="AB_hydrolase_fold"/>
</dbReference>